<feature type="transmembrane region" description="Helical" evidence="5">
    <location>
        <begin position="273"/>
        <end position="293"/>
    </location>
</feature>
<protein>
    <submittedName>
        <fullName evidence="7">Sodium:calcium antiporter</fullName>
    </submittedName>
</protein>
<evidence type="ECO:0000259" key="6">
    <source>
        <dbReference type="Pfam" id="PF01699"/>
    </source>
</evidence>
<evidence type="ECO:0000313" key="8">
    <source>
        <dbReference type="Proteomes" id="UP000597301"/>
    </source>
</evidence>
<comment type="subcellular location">
    <subcellularLocation>
        <location evidence="1">Membrane</location>
        <topology evidence="1">Multi-pass membrane protein</topology>
    </subcellularLocation>
</comment>
<keyword evidence="8" id="KW-1185">Reference proteome</keyword>
<sequence length="318" mass="32811">MLYGLSLLAGIVLLFGGGEALIRGAVAGAKRMGVSPLLTGLVVVGFGTSAPELVVSIDAAIREQPDIAVGNIVGSNIGNILLILGLCAAICPMTVQPLALRRDGVVVVAASVLFIVLAWSGSLGRLEAALLLASLAAYLIWAYRTERQHPVPEGEMHAAEAEEVTAIPSSTGMIVVALVVGLAMLIGGSQLLLYGAIGLAQAMGISEAVIGLTIVAVGTSLPEMAVSVIAALRRHADVAVGNILGSNIFNVLGILGISAFLQPLPIAERVSQFDQWVMLGSAGILLLFLYTGMRLSRWEGAALLGGYVAYIALSFTIF</sequence>
<dbReference type="InterPro" id="IPR004837">
    <property type="entry name" value="NaCa_Exmemb"/>
</dbReference>
<dbReference type="PANTHER" id="PTHR10846">
    <property type="entry name" value="SODIUM/POTASSIUM/CALCIUM EXCHANGER"/>
    <property type="match status" value="1"/>
</dbReference>
<dbReference type="NCBIfam" id="TIGR00367">
    <property type="entry name" value="calcium/sodium antiporter"/>
    <property type="match status" value="1"/>
</dbReference>
<feature type="transmembrane region" description="Helical" evidence="5">
    <location>
        <begin position="300"/>
        <end position="317"/>
    </location>
</feature>
<dbReference type="EMBL" id="BMHM01000005">
    <property type="protein sequence ID" value="GGC94669.1"/>
    <property type="molecule type" value="Genomic_DNA"/>
</dbReference>
<dbReference type="Gene3D" id="1.20.1420.30">
    <property type="entry name" value="NCX, central ion-binding region"/>
    <property type="match status" value="1"/>
</dbReference>
<feature type="transmembrane region" description="Helical" evidence="5">
    <location>
        <begin position="164"/>
        <end position="186"/>
    </location>
</feature>
<keyword evidence="3 5" id="KW-1133">Transmembrane helix</keyword>
<dbReference type="InterPro" id="IPR004481">
    <property type="entry name" value="K/Na/Ca-exchanger"/>
</dbReference>
<dbReference type="RefSeq" id="WP_188639984.1">
    <property type="nucleotide sequence ID" value="NZ_BMHM01000005.1"/>
</dbReference>
<dbReference type="PANTHER" id="PTHR10846:SF8">
    <property type="entry name" value="INNER MEMBRANE PROTEIN YRBG"/>
    <property type="match status" value="1"/>
</dbReference>
<feature type="transmembrane region" description="Helical" evidence="5">
    <location>
        <begin position="238"/>
        <end position="261"/>
    </location>
</feature>
<keyword evidence="2 5" id="KW-0812">Transmembrane</keyword>
<organism evidence="7 8">
    <name type="scientific">Vreelandella lutescens</name>
    <dbReference type="NCBI Taxonomy" id="1602943"/>
    <lineage>
        <taxon>Bacteria</taxon>
        <taxon>Pseudomonadati</taxon>
        <taxon>Pseudomonadota</taxon>
        <taxon>Gammaproteobacteria</taxon>
        <taxon>Oceanospirillales</taxon>
        <taxon>Halomonadaceae</taxon>
        <taxon>Vreelandella</taxon>
    </lineage>
</organism>
<name>A0ABQ1PCP1_9GAMM</name>
<evidence type="ECO:0000256" key="2">
    <source>
        <dbReference type="ARBA" id="ARBA00022692"/>
    </source>
</evidence>
<feature type="transmembrane region" description="Helical" evidence="5">
    <location>
        <begin position="72"/>
        <end position="91"/>
    </location>
</feature>
<evidence type="ECO:0000256" key="5">
    <source>
        <dbReference type="SAM" id="Phobius"/>
    </source>
</evidence>
<evidence type="ECO:0000256" key="1">
    <source>
        <dbReference type="ARBA" id="ARBA00004141"/>
    </source>
</evidence>
<evidence type="ECO:0000256" key="4">
    <source>
        <dbReference type="ARBA" id="ARBA00023136"/>
    </source>
</evidence>
<keyword evidence="4 5" id="KW-0472">Membrane</keyword>
<feature type="domain" description="Sodium/calcium exchanger membrane region" evidence="6">
    <location>
        <begin position="5"/>
        <end position="143"/>
    </location>
</feature>
<evidence type="ECO:0000256" key="3">
    <source>
        <dbReference type="ARBA" id="ARBA00022989"/>
    </source>
</evidence>
<dbReference type="InterPro" id="IPR044880">
    <property type="entry name" value="NCX_ion-bd_dom_sf"/>
</dbReference>
<evidence type="ECO:0000313" key="7">
    <source>
        <dbReference type="EMBL" id="GGC94669.1"/>
    </source>
</evidence>
<reference evidence="8" key="1">
    <citation type="journal article" date="2019" name="Int. J. Syst. Evol. Microbiol.">
        <title>The Global Catalogue of Microorganisms (GCM) 10K type strain sequencing project: providing services to taxonomists for standard genome sequencing and annotation.</title>
        <authorList>
            <consortium name="The Broad Institute Genomics Platform"/>
            <consortium name="The Broad Institute Genome Sequencing Center for Infectious Disease"/>
            <person name="Wu L."/>
            <person name="Ma J."/>
        </authorList>
    </citation>
    <scope>NUCLEOTIDE SEQUENCE [LARGE SCALE GENOMIC DNA]</scope>
    <source>
        <strain evidence="8">CGMCC 1.15122</strain>
    </source>
</reference>
<dbReference type="Proteomes" id="UP000597301">
    <property type="component" value="Unassembled WGS sequence"/>
</dbReference>
<accession>A0ABQ1PCP1</accession>
<proteinExistence type="predicted"/>
<dbReference type="Pfam" id="PF01699">
    <property type="entry name" value="Na_Ca_ex"/>
    <property type="match status" value="2"/>
</dbReference>
<gene>
    <name evidence="7" type="ORF">GCM10011382_26400</name>
</gene>
<feature type="domain" description="Sodium/calcium exchanger membrane region" evidence="6">
    <location>
        <begin position="175"/>
        <end position="315"/>
    </location>
</feature>
<feature type="transmembrane region" description="Helical" evidence="5">
    <location>
        <begin position="126"/>
        <end position="143"/>
    </location>
</feature>
<feature type="transmembrane region" description="Helical" evidence="5">
    <location>
        <begin position="192"/>
        <end position="217"/>
    </location>
</feature>
<feature type="transmembrane region" description="Helical" evidence="5">
    <location>
        <begin position="103"/>
        <end position="120"/>
    </location>
</feature>
<comment type="caution">
    <text evidence="7">The sequence shown here is derived from an EMBL/GenBank/DDBJ whole genome shotgun (WGS) entry which is preliminary data.</text>
</comment>